<reference evidence="2 3" key="1">
    <citation type="journal article" date="2023" name="Arcadia Sci">
        <title>De novo assembly of a long-read Amblyomma americanum tick genome.</title>
        <authorList>
            <person name="Chou S."/>
            <person name="Poskanzer K.E."/>
            <person name="Rollins M."/>
            <person name="Thuy-Boun P.S."/>
        </authorList>
    </citation>
    <scope>NUCLEOTIDE SEQUENCE [LARGE SCALE GENOMIC DNA]</scope>
    <source>
        <strain evidence="2">F_SG_1</strain>
        <tissue evidence="2">Salivary glands</tissue>
    </source>
</reference>
<organism evidence="2 3">
    <name type="scientific">Amblyomma americanum</name>
    <name type="common">Lone star tick</name>
    <dbReference type="NCBI Taxonomy" id="6943"/>
    <lineage>
        <taxon>Eukaryota</taxon>
        <taxon>Metazoa</taxon>
        <taxon>Ecdysozoa</taxon>
        <taxon>Arthropoda</taxon>
        <taxon>Chelicerata</taxon>
        <taxon>Arachnida</taxon>
        <taxon>Acari</taxon>
        <taxon>Parasitiformes</taxon>
        <taxon>Ixodida</taxon>
        <taxon>Ixodoidea</taxon>
        <taxon>Ixodidae</taxon>
        <taxon>Amblyomminae</taxon>
        <taxon>Amblyomma</taxon>
    </lineage>
</organism>
<comment type="caution">
    <text evidence="2">The sequence shown here is derived from an EMBL/GenBank/DDBJ whole genome shotgun (WGS) entry which is preliminary data.</text>
</comment>
<gene>
    <name evidence="2" type="ORF">V5799_025251</name>
</gene>
<proteinExistence type="predicted"/>
<name>A0AAQ4E9W0_AMBAM</name>
<evidence type="ECO:0000313" key="2">
    <source>
        <dbReference type="EMBL" id="KAK8771505.1"/>
    </source>
</evidence>
<accession>A0AAQ4E9W0</accession>
<feature type="compositionally biased region" description="Low complexity" evidence="1">
    <location>
        <begin position="83"/>
        <end position="98"/>
    </location>
</feature>
<dbReference type="EMBL" id="JARKHS020019654">
    <property type="protein sequence ID" value="KAK8771505.1"/>
    <property type="molecule type" value="Genomic_DNA"/>
</dbReference>
<protein>
    <submittedName>
        <fullName evidence="2">Uncharacterized protein</fullName>
    </submittedName>
</protein>
<sequence length="140" mass="15407">MGASPARGPGRVRAFGPARARAQLWFLSLPKCALGDIAAISFTESDNVLRSRDLRCLTSQSTQGQPRPQLGWPAVGLKPHPQRPSLSSRSPRPTSASRAWGWSTPSWSSEKHTWQTTTQDSQRCRRVAACLPDFTSTIQH</sequence>
<feature type="compositionally biased region" description="Polar residues" evidence="1">
    <location>
        <begin position="103"/>
        <end position="120"/>
    </location>
</feature>
<dbReference type="Proteomes" id="UP001321473">
    <property type="component" value="Unassembled WGS sequence"/>
</dbReference>
<keyword evidence="3" id="KW-1185">Reference proteome</keyword>
<dbReference type="AlphaFoldDB" id="A0AAQ4E9W0"/>
<evidence type="ECO:0000313" key="3">
    <source>
        <dbReference type="Proteomes" id="UP001321473"/>
    </source>
</evidence>
<feature type="region of interest" description="Disordered" evidence="1">
    <location>
        <begin position="58"/>
        <end position="120"/>
    </location>
</feature>
<evidence type="ECO:0000256" key="1">
    <source>
        <dbReference type="SAM" id="MobiDB-lite"/>
    </source>
</evidence>